<proteinExistence type="predicted"/>
<gene>
    <name evidence="1" type="ORF">MM415B05093_0011</name>
</gene>
<accession>A0A6M3LNL4</accession>
<reference evidence="1" key="1">
    <citation type="submission" date="2020-03" db="EMBL/GenBank/DDBJ databases">
        <title>The deep terrestrial virosphere.</title>
        <authorList>
            <person name="Holmfeldt K."/>
            <person name="Nilsson E."/>
            <person name="Simone D."/>
            <person name="Lopez-Fernandez M."/>
            <person name="Wu X."/>
            <person name="de Brujin I."/>
            <person name="Lundin D."/>
            <person name="Andersson A."/>
            <person name="Bertilsson S."/>
            <person name="Dopson M."/>
        </authorList>
    </citation>
    <scope>NUCLEOTIDE SEQUENCE</scope>
    <source>
        <strain evidence="1">MM415B05093</strain>
    </source>
</reference>
<protein>
    <submittedName>
        <fullName evidence="1">Uncharacterized protein</fullName>
    </submittedName>
</protein>
<organism evidence="1">
    <name type="scientific">viral metagenome</name>
    <dbReference type="NCBI Taxonomy" id="1070528"/>
    <lineage>
        <taxon>unclassified sequences</taxon>
        <taxon>metagenomes</taxon>
        <taxon>organismal metagenomes</taxon>
    </lineage>
</organism>
<sequence>MSCPMEVKYTFYLNESKEKVKFLITDHCGITDDSFSLHSNQFPICIDLSHEQLEDLRQACIVALRKRFERLQEIKEKAKAL</sequence>
<dbReference type="AlphaFoldDB" id="A0A6M3LNL4"/>
<name>A0A6M3LNL4_9ZZZZ</name>
<dbReference type="EMBL" id="MT143354">
    <property type="protein sequence ID" value="QJA95909.1"/>
    <property type="molecule type" value="Genomic_DNA"/>
</dbReference>
<evidence type="ECO:0000313" key="1">
    <source>
        <dbReference type="EMBL" id="QJA95909.1"/>
    </source>
</evidence>